<name>A0ABP0VCE5_9BRYO</name>
<keyword evidence="2" id="KW-1185">Reference proteome</keyword>
<accession>A0ABP0VCE5</accession>
<evidence type="ECO:0000313" key="2">
    <source>
        <dbReference type="Proteomes" id="UP001497444"/>
    </source>
</evidence>
<protein>
    <submittedName>
        <fullName evidence="1">Uncharacterized protein</fullName>
    </submittedName>
</protein>
<sequence length="441" mass="51076">MMDRYLEETEQKDNGIKAIRQKLEYEFKWMGIQPVSFREFLTYQVPQQLLHATKRSTTSSLWPFEYTSSLNSEYAIRQDQYEALTANAKNLWTPLSSETLINSPVPIAKDFYQHFASMVPATQTANVSPIALYFATLRSLLCHDAHETLQRKLDVEHFPLHLTGGNVSITENRTVEMEDRDNGYYYLSGQENHRSCSFPVYRWSFVDAKLKLCSHTLYTEYAWDDLRLRVFSRNEAPSTVVNIETSSQALIARPGVVWLRGEDLWSHDVFDAAVKYCKLSVRESLITVSAPTSMWVSVLCDVRGQRYLEIGIGDQKLLNIDHANVEKLRILSIGKVWPRCMSEDYALSSHNRNRFVMTLQNLNIDFSVFFSYLSDRDVFMHSVEDAKKISDTPNQYQYQLFILILAIVKNVFTHVERVHRADRQSKRGHLSTTRMTTEISS</sequence>
<organism evidence="1 2">
    <name type="scientific">Sphagnum jensenii</name>
    <dbReference type="NCBI Taxonomy" id="128206"/>
    <lineage>
        <taxon>Eukaryota</taxon>
        <taxon>Viridiplantae</taxon>
        <taxon>Streptophyta</taxon>
        <taxon>Embryophyta</taxon>
        <taxon>Bryophyta</taxon>
        <taxon>Sphagnophytina</taxon>
        <taxon>Sphagnopsida</taxon>
        <taxon>Sphagnales</taxon>
        <taxon>Sphagnaceae</taxon>
        <taxon>Sphagnum</taxon>
    </lineage>
</organism>
<dbReference type="EMBL" id="CAXAQS010000553">
    <property type="protein sequence ID" value="CAK9252109.1"/>
    <property type="molecule type" value="Genomic_DNA"/>
</dbReference>
<evidence type="ECO:0000313" key="1">
    <source>
        <dbReference type="EMBL" id="CAK9252109.1"/>
    </source>
</evidence>
<proteinExistence type="predicted"/>
<comment type="caution">
    <text evidence="1">The sequence shown here is derived from an EMBL/GenBank/DDBJ whole genome shotgun (WGS) entry which is preliminary data.</text>
</comment>
<reference evidence="1" key="1">
    <citation type="submission" date="2024-02" db="EMBL/GenBank/DDBJ databases">
        <authorList>
            <consortium name="ELIXIR-Norway"/>
            <consortium name="Elixir Norway"/>
        </authorList>
    </citation>
    <scope>NUCLEOTIDE SEQUENCE</scope>
</reference>
<gene>
    <name evidence="1" type="ORF">CSSPJE1EN1_LOCUS27487</name>
</gene>
<dbReference type="Proteomes" id="UP001497444">
    <property type="component" value="Unassembled WGS sequence"/>
</dbReference>